<organism evidence="9 11">
    <name type="scientific">Frigoribacterium faeni</name>
    <dbReference type="NCBI Taxonomy" id="145483"/>
    <lineage>
        <taxon>Bacteria</taxon>
        <taxon>Bacillati</taxon>
        <taxon>Actinomycetota</taxon>
        <taxon>Actinomycetes</taxon>
        <taxon>Micrococcales</taxon>
        <taxon>Microbacteriaceae</taxon>
        <taxon>Frigoribacterium</taxon>
    </lineage>
</organism>
<dbReference type="PRINTS" id="PR00411">
    <property type="entry name" value="PNDRDTASEI"/>
</dbReference>
<comment type="cofactor">
    <cofactor evidence="1">
        <name>FAD</name>
        <dbReference type="ChEBI" id="CHEBI:57692"/>
    </cofactor>
</comment>
<dbReference type="SUPFAM" id="SSF55424">
    <property type="entry name" value="FAD/NAD-linked reductases, dimerisation (C-terminal) domain"/>
    <property type="match status" value="1"/>
</dbReference>
<dbReference type="Proteomes" id="UP000321154">
    <property type="component" value="Unassembled WGS sequence"/>
</dbReference>
<dbReference type="EMBL" id="JACGWW010000006">
    <property type="protein sequence ID" value="MBA8814634.1"/>
    <property type="molecule type" value="Genomic_DNA"/>
</dbReference>
<name>A0A7W3PKB4_9MICO</name>
<evidence type="ECO:0000313" key="10">
    <source>
        <dbReference type="Proteomes" id="UP000321154"/>
    </source>
</evidence>
<keyword evidence="2" id="KW-0285">Flavoprotein</keyword>
<keyword evidence="3" id="KW-0274">FAD</keyword>
<dbReference type="Proteomes" id="UP000522688">
    <property type="component" value="Unassembled WGS sequence"/>
</dbReference>
<evidence type="ECO:0000256" key="3">
    <source>
        <dbReference type="ARBA" id="ARBA00022827"/>
    </source>
</evidence>
<keyword evidence="4" id="KW-0560">Oxidoreductase</keyword>
<dbReference type="Gene3D" id="3.50.50.60">
    <property type="entry name" value="FAD/NAD(P)-binding domain"/>
    <property type="match status" value="2"/>
</dbReference>
<dbReference type="RefSeq" id="WP_146855340.1">
    <property type="nucleotide sequence ID" value="NZ_BAAAHR010000003.1"/>
</dbReference>
<evidence type="ECO:0000256" key="4">
    <source>
        <dbReference type="ARBA" id="ARBA00023002"/>
    </source>
</evidence>
<dbReference type="PRINTS" id="PR00368">
    <property type="entry name" value="FADPNR"/>
</dbReference>
<dbReference type="OrthoDB" id="1145at2"/>
<dbReference type="AlphaFoldDB" id="A0A7W3PKB4"/>
<dbReference type="Pfam" id="PF13370">
    <property type="entry name" value="Fer4_13"/>
    <property type="match status" value="1"/>
</dbReference>
<feature type="region of interest" description="Disordered" evidence="5">
    <location>
        <begin position="494"/>
        <end position="516"/>
    </location>
</feature>
<evidence type="ECO:0000259" key="6">
    <source>
        <dbReference type="Pfam" id="PF07992"/>
    </source>
</evidence>
<dbReference type="InterPro" id="IPR036188">
    <property type="entry name" value="FAD/NAD-bd_sf"/>
</dbReference>
<reference evidence="8 10" key="1">
    <citation type="submission" date="2019-07" db="EMBL/GenBank/DDBJ databases">
        <title>Whole genome shotgun sequence of Frigoribacterium faeni NBRC 103066.</title>
        <authorList>
            <person name="Hosoyama A."/>
            <person name="Uohara A."/>
            <person name="Ohji S."/>
            <person name="Ichikawa N."/>
        </authorList>
    </citation>
    <scope>NUCLEOTIDE SEQUENCE [LARGE SCALE GENOMIC DNA]</scope>
    <source>
        <strain evidence="8 10">NBRC 103066</strain>
    </source>
</reference>
<evidence type="ECO:0000313" key="11">
    <source>
        <dbReference type="Proteomes" id="UP000522688"/>
    </source>
</evidence>
<dbReference type="InterPro" id="IPR028202">
    <property type="entry name" value="Reductase_C"/>
</dbReference>
<evidence type="ECO:0000313" key="9">
    <source>
        <dbReference type="EMBL" id="MBA8814634.1"/>
    </source>
</evidence>
<dbReference type="GO" id="GO:0005737">
    <property type="term" value="C:cytoplasm"/>
    <property type="evidence" value="ECO:0007669"/>
    <property type="project" value="TreeGrafter"/>
</dbReference>
<protein>
    <submittedName>
        <fullName evidence="9">NADPH-dependent 2,4-dienoyl-CoA reductase/sulfur reductase-like enzyme/ferredoxin</fullName>
    </submittedName>
    <submittedName>
        <fullName evidence="8">Pyridine nucleotide-disulfide oxidoreductase</fullName>
    </submittedName>
</protein>
<dbReference type="InterPro" id="IPR016156">
    <property type="entry name" value="FAD/NAD-linked_Rdtase_dimer_sf"/>
</dbReference>
<keyword evidence="10" id="KW-1185">Reference proteome</keyword>
<evidence type="ECO:0000256" key="5">
    <source>
        <dbReference type="SAM" id="MobiDB-lite"/>
    </source>
</evidence>
<dbReference type="EMBL" id="BJUV01000016">
    <property type="protein sequence ID" value="GEK83528.1"/>
    <property type="molecule type" value="Genomic_DNA"/>
</dbReference>
<evidence type="ECO:0000313" key="8">
    <source>
        <dbReference type="EMBL" id="GEK83528.1"/>
    </source>
</evidence>
<dbReference type="GO" id="GO:0016651">
    <property type="term" value="F:oxidoreductase activity, acting on NAD(P)H"/>
    <property type="evidence" value="ECO:0007669"/>
    <property type="project" value="TreeGrafter"/>
</dbReference>
<dbReference type="Gene3D" id="3.30.390.30">
    <property type="match status" value="1"/>
</dbReference>
<proteinExistence type="predicted"/>
<dbReference type="Pfam" id="PF07992">
    <property type="entry name" value="Pyr_redox_2"/>
    <property type="match status" value="1"/>
</dbReference>
<evidence type="ECO:0000256" key="2">
    <source>
        <dbReference type="ARBA" id="ARBA00022630"/>
    </source>
</evidence>
<dbReference type="Gene3D" id="3.30.70.20">
    <property type="match status" value="1"/>
</dbReference>
<accession>A0A7W3PKB4</accession>
<feature type="domain" description="FAD/NAD(P)-binding" evidence="6">
    <location>
        <begin position="82"/>
        <end position="388"/>
    </location>
</feature>
<evidence type="ECO:0000256" key="1">
    <source>
        <dbReference type="ARBA" id="ARBA00001974"/>
    </source>
</evidence>
<dbReference type="SUPFAM" id="SSF51905">
    <property type="entry name" value="FAD/NAD(P)-binding domain"/>
    <property type="match status" value="1"/>
</dbReference>
<dbReference type="PANTHER" id="PTHR43557:SF2">
    <property type="entry name" value="RIESKE DOMAIN-CONTAINING PROTEIN-RELATED"/>
    <property type="match status" value="1"/>
</dbReference>
<dbReference type="PANTHER" id="PTHR43557">
    <property type="entry name" value="APOPTOSIS-INDUCING FACTOR 1"/>
    <property type="match status" value="1"/>
</dbReference>
<dbReference type="InterPro" id="IPR050446">
    <property type="entry name" value="FAD-oxidoreductase/Apoptosis"/>
</dbReference>
<dbReference type="InterPro" id="IPR023753">
    <property type="entry name" value="FAD/NAD-binding_dom"/>
</dbReference>
<dbReference type="Pfam" id="PF14759">
    <property type="entry name" value="Reductase_C"/>
    <property type="match status" value="1"/>
</dbReference>
<sequence length="516" mass="54277">MRIAVDMTRCQSYAQCAFLAPEVFRFEGDEALVYDPEPSEESRARLLQSAAACPVQAIRLDGEQRRPMPGVATPTVLTETDRVVVVGASLAGLTAAETLRSQGFTGSITLIGDETDEPYDRPPLSKQVLLGTASATGTRLPRASDLDVEWRLGVSATGLDVTARAVTLADGDTVPYDRVLIATGTRARPWPVPREAALDGVHTLRTADDAARLRARLDAGPRRVLIVGGGFTGSEIASACRRLDIPVTLVDRGPAPLARALGESFGSVLAEVQREHGVDLRSGLTVSSLHSDENGAVAAATLSDGAELDVDVVVIAIGALRNTEWLDGSGLSVGPLGVDCDASLRALAPDGTVVDGVFVAGDVAASPHPSGDGRRISVEHWGNAVGQATVAAGNMRADGHARHEEVPVFWSNQFGHVIKSVGTPDAADRVVVAQGSTRRRAFVAVYGAGDRMVGATALDQVKWIEHYRRQIGAGAAFPPEGRTVDDPSGAERVELLLPRVTRPDTATPDPDGRTTP</sequence>
<dbReference type="SUPFAM" id="SSF54862">
    <property type="entry name" value="4Fe-4S ferredoxins"/>
    <property type="match status" value="1"/>
</dbReference>
<evidence type="ECO:0000259" key="7">
    <source>
        <dbReference type="Pfam" id="PF14759"/>
    </source>
</evidence>
<gene>
    <name evidence="8" type="primary">hcaD</name>
    <name evidence="9" type="ORF">FB463_002909</name>
    <name evidence="8" type="ORF">FFA01_18370</name>
</gene>
<feature type="domain" description="Reductase C-terminal" evidence="7">
    <location>
        <begin position="409"/>
        <end position="480"/>
    </location>
</feature>
<reference evidence="9 11" key="2">
    <citation type="submission" date="2020-07" db="EMBL/GenBank/DDBJ databases">
        <title>Sequencing the genomes of 1000 actinobacteria strains.</title>
        <authorList>
            <person name="Klenk H.-P."/>
        </authorList>
    </citation>
    <scope>NUCLEOTIDE SEQUENCE [LARGE SCALE GENOMIC DNA]</scope>
    <source>
        <strain evidence="9 11">DSM 10309</strain>
    </source>
</reference>
<comment type="caution">
    <text evidence="9">The sequence shown here is derived from an EMBL/GenBank/DDBJ whole genome shotgun (WGS) entry which is preliminary data.</text>
</comment>